<keyword evidence="5" id="KW-1185">Reference proteome</keyword>
<accession>A0ABM7R8Z4</accession>
<dbReference type="PANTHER" id="PTHR43674">
    <property type="entry name" value="NITRILASE C965.09-RELATED"/>
    <property type="match status" value="1"/>
</dbReference>
<dbReference type="Proteomes" id="UP001374893">
    <property type="component" value="Chromosome"/>
</dbReference>
<proteinExistence type="predicted"/>
<organism evidence="4 5">
    <name type="scientific">Haloferula helveola</name>
    <dbReference type="NCBI Taxonomy" id="490095"/>
    <lineage>
        <taxon>Bacteria</taxon>
        <taxon>Pseudomonadati</taxon>
        <taxon>Verrucomicrobiota</taxon>
        <taxon>Verrucomicrobiia</taxon>
        <taxon>Verrucomicrobiales</taxon>
        <taxon>Verrucomicrobiaceae</taxon>
        <taxon>Haloferula</taxon>
    </lineage>
</organism>
<evidence type="ECO:0000313" key="4">
    <source>
        <dbReference type="EMBL" id="BCX47604.1"/>
    </source>
</evidence>
<sequence length="319" mass="35452">MIPFVGTLIGSISGRPWIGGLGVAAFAVLGLATIWPEPPPDSRLPFPTSRLSGRTSVRVATIQYAPQFANPIANRRQLVPLIREAAEGGARIVVVPEAAITGYIAEDRSENWQRSGRPIAGEWQGKDPLKYAETVPGRSTREWSTLADELDIYLTIPFIEKADDRFFNTVCLAGPDGEIHAHYRKIHPYPDTESSWATPGDRGLQCVDTEFGRLAIAVCYDIHFLPEKYEAEQPWTLLFPTAWVDDEHPAPWFWHEMPKKAEKHGFHIVAANWSVREPRPWRGFGFSGVMLDTGQVAATAKSLIGSEVVFADLPTAPRR</sequence>
<dbReference type="EMBL" id="AP024702">
    <property type="protein sequence ID" value="BCX47604.1"/>
    <property type="molecule type" value="Genomic_DNA"/>
</dbReference>
<dbReference type="PANTHER" id="PTHR43674:SF16">
    <property type="entry name" value="CARBON-NITROGEN FAMILY, PUTATIVE (AFU_ORTHOLOGUE AFUA_5G02350)-RELATED"/>
    <property type="match status" value="1"/>
</dbReference>
<name>A0ABM7R8Z4_9BACT</name>
<dbReference type="InterPro" id="IPR003010">
    <property type="entry name" value="C-N_Hydrolase"/>
</dbReference>
<dbReference type="InterPro" id="IPR036526">
    <property type="entry name" value="C-N_Hydrolase_sf"/>
</dbReference>
<evidence type="ECO:0000256" key="2">
    <source>
        <dbReference type="SAM" id="Phobius"/>
    </source>
</evidence>
<evidence type="ECO:0000259" key="3">
    <source>
        <dbReference type="PROSITE" id="PS50263"/>
    </source>
</evidence>
<evidence type="ECO:0000313" key="5">
    <source>
        <dbReference type="Proteomes" id="UP001374893"/>
    </source>
</evidence>
<keyword evidence="1" id="KW-0378">Hydrolase</keyword>
<reference evidence="4 5" key="1">
    <citation type="submission" date="2021-06" db="EMBL/GenBank/DDBJ databases">
        <title>Complete genome of Haloferula helveola possessing various polysaccharide degrading enzymes.</title>
        <authorList>
            <person name="Takami H."/>
            <person name="Huang C."/>
            <person name="Hamasaki K."/>
        </authorList>
    </citation>
    <scope>NUCLEOTIDE SEQUENCE [LARGE SCALE GENOMIC DNA]</scope>
    <source>
        <strain evidence="4 5">CN-1</strain>
    </source>
</reference>
<dbReference type="Pfam" id="PF00795">
    <property type="entry name" value="CN_hydrolase"/>
    <property type="match status" value="1"/>
</dbReference>
<gene>
    <name evidence="4" type="ORF">HAHE_15120</name>
</gene>
<feature type="transmembrane region" description="Helical" evidence="2">
    <location>
        <begin position="17"/>
        <end position="35"/>
    </location>
</feature>
<dbReference type="CDD" id="cd07197">
    <property type="entry name" value="nitrilase"/>
    <property type="match status" value="1"/>
</dbReference>
<keyword evidence="2" id="KW-0812">Transmembrane</keyword>
<keyword evidence="2" id="KW-1133">Transmembrane helix</keyword>
<dbReference type="PROSITE" id="PS50263">
    <property type="entry name" value="CN_HYDROLASE"/>
    <property type="match status" value="1"/>
</dbReference>
<dbReference type="SUPFAM" id="SSF56317">
    <property type="entry name" value="Carbon-nitrogen hydrolase"/>
    <property type="match status" value="1"/>
</dbReference>
<dbReference type="Gene3D" id="3.60.110.10">
    <property type="entry name" value="Carbon-nitrogen hydrolase"/>
    <property type="match status" value="1"/>
</dbReference>
<evidence type="ECO:0000256" key="1">
    <source>
        <dbReference type="ARBA" id="ARBA00022801"/>
    </source>
</evidence>
<keyword evidence="2" id="KW-0472">Membrane</keyword>
<protein>
    <recommendedName>
        <fullName evidence="3">CN hydrolase domain-containing protein</fullName>
    </recommendedName>
</protein>
<feature type="domain" description="CN hydrolase" evidence="3">
    <location>
        <begin position="57"/>
        <end position="315"/>
    </location>
</feature>
<dbReference type="InterPro" id="IPR050345">
    <property type="entry name" value="Aliph_Amidase/BUP"/>
</dbReference>